<organism evidence="3 4">
    <name type="scientific">Plantibacter flavus</name>
    <dbReference type="NCBI Taxonomy" id="150123"/>
    <lineage>
        <taxon>Bacteria</taxon>
        <taxon>Bacillati</taxon>
        <taxon>Actinomycetota</taxon>
        <taxon>Actinomycetes</taxon>
        <taxon>Micrococcales</taxon>
        <taxon>Microbacteriaceae</taxon>
        <taxon>Plantibacter</taxon>
    </lineage>
</organism>
<accession>A0A3N2BZ69</accession>
<keyword evidence="4" id="KW-1185">Reference proteome</keyword>
<gene>
    <name evidence="3" type="ORF">EDD42_0591</name>
</gene>
<dbReference type="Proteomes" id="UP000266915">
    <property type="component" value="Unassembled WGS sequence"/>
</dbReference>
<dbReference type="PROSITE" id="PS51257">
    <property type="entry name" value="PROKAR_LIPOPROTEIN"/>
    <property type="match status" value="1"/>
</dbReference>
<dbReference type="RefSeq" id="WP_085511954.1">
    <property type="nucleotide sequence ID" value="NZ_FXAP01000003.1"/>
</dbReference>
<name>A0A3N2BZ69_9MICO</name>
<sequence length="185" mass="19083">MSHRLSPRLLTALMATIGALTLAGCGSGAPTSSSTTVSTPSATPTSTPSAEATETATAATCDTILTEQGYADLAQTQMEPRAYQVTRTDLTFLVDAGGVACTWMKPQTDISATVAQAPFDETAWAAKQAELEAAGFVASDESGLPFLVEPTDPGGNLSGGFVWQDGQLFYVSAPSLLDSVQGLQE</sequence>
<proteinExistence type="predicted"/>
<evidence type="ECO:0000313" key="3">
    <source>
        <dbReference type="EMBL" id="ROR80550.1"/>
    </source>
</evidence>
<evidence type="ECO:0000256" key="2">
    <source>
        <dbReference type="SAM" id="SignalP"/>
    </source>
</evidence>
<comment type="caution">
    <text evidence="3">The sequence shown here is derived from an EMBL/GenBank/DDBJ whole genome shotgun (WGS) entry which is preliminary data.</text>
</comment>
<feature type="chain" id="PRO_5018686480" evidence="2">
    <location>
        <begin position="29"/>
        <end position="185"/>
    </location>
</feature>
<evidence type="ECO:0000313" key="4">
    <source>
        <dbReference type="Proteomes" id="UP000266915"/>
    </source>
</evidence>
<feature type="region of interest" description="Disordered" evidence="1">
    <location>
        <begin position="29"/>
        <end position="56"/>
    </location>
</feature>
<feature type="signal peptide" evidence="2">
    <location>
        <begin position="1"/>
        <end position="28"/>
    </location>
</feature>
<protein>
    <submittedName>
        <fullName evidence="3">Uncharacterized protein</fullName>
    </submittedName>
</protein>
<keyword evidence="2" id="KW-0732">Signal</keyword>
<dbReference type="EMBL" id="RKHL01000001">
    <property type="protein sequence ID" value="ROR80550.1"/>
    <property type="molecule type" value="Genomic_DNA"/>
</dbReference>
<dbReference type="AlphaFoldDB" id="A0A3N2BZ69"/>
<reference evidence="3 4" key="1">
    <citation type="submission" date="2018-11" db="EMBL/GenBank/DDBJ databases">
        <title>Sequencing the genomes of 1000 actinobacteria strains.</title>
        <authorList>
            <person name="Klenk H.-P."/>
        </authorList>
    </citation>
    <scope>NUCLEOTIDE SEQUENCE [LARGE SCALE GENOMIC DNA]</scope>
    <source>
        <strain evidence="3 4">DSM 14012</strain>
    </source>
</reference>
<evidence type="ECO:0000256" key="1">
    <source>
        <dbReference type="SAM" id="MobiDB-lite"/>
    </source>
</evidence>